<dbReference type="AlphaFoldDB" id="A0A6J7L816"/>
<name>A0A6J7L816_9ZZZZ</name>
<protein>
    <submittedName>
        <fullName evidence="2">Unannotated protein</fullName>
    </submittedName>
</protein>
<keyword evidence="1" id="KW-0175">Coiled coil</keyword>
<evidence type="ECO:0000256" key="1">
    <source>
        <dbReference type="SAM" id="Coils"/>
    </source>
</evidence>
<sequence length="188" mass="20960">MFNKAKKAERRELQRLAEQEERERQAEEARLRAERIARLTLEREADIARYEAEEFARLRLLVENGTTTYVHAEKHLPVDARMNVLGSAGGLTSLLDEINRHGLQGWEVVSVVPRTYGGFSSHKSAKSHAPGTLNTGADAQEVHLGGHVVGVYVLLKYAINAQNFVASEALVRATITELLPERLRAPIV</sequence>
<proteinExistence type="predicted"/>
<accession>A0A6J7L816</accession>
<evidence type="ECO:0000313" key="2">
    <source>
        <dbReference type="EMBL" id="CAB4964221.1"/>
    </source>
</evidence>
<feature type="coiled-coil region" evidence="1">
    <location>
        <begin position="2"/>
        <end position="37"/>
    </location>
</feature>
<gene>
    <name evidence="2" type="ORF">UFOPK3772_02477</name>
</gene>
<reference evidence="2" key="1">
    <citation type="submission" date="2020-05" db="EMBL/GenBank/DDBJ databases">
        <authorList>
            <person name="Chiriac C."/>
            <person name="Salcher M."/>
            <person name="Ghai R."/>
            <person name="Kavagutti S V."/>
        </authorList>
    </citation>
    <scope>NUCLEOTIDE SEQUENCE</scope>
</reference>
<organism evidence="2">
    <name type="scientific">freshwater metagenome</name>
    <dbReference type="NCBI Taxonomy" id="449393"/>
    <lineage>
        <taxon>unclassified sequences</taxon>
        <taxon>metagenomes</taxon>
        <taxon>ecological metagenomes</taxon>
    </lineage>
</organism>
<dbReference type="EMBL" id="CAFBNE010000096">
    <property type="protein sequence ID" value="CAB4964221.1"/>
    <property type="molecule type" value="Genomic_DNA"/>
</dbReference>